<dbReference type="Proteomes" id="UP000663845">
    <property type="component" value="Unassembled WGS sequence"/>
</dbReference>
<dbReference type="EMBL" id="CAJOAZ010002722">
    <property type="protein sequence ID" value="CAF3953909.1"/>
    <property type="molecule type" value="Genomic_DNA"/>
</dbReference>
<accession>A0A814XD55</accession>
<name>A0A814XD55_9BILA</name>
<dbReference type="AlphaFoldDB" id="A0A814XD55"/>
<dbReference type="Proteomes" id="UP000663844">
    <property type="component" value="Unassembled WGS sequence"/>
</dbReference>
<comment type="caution">
    <text evidence="2">The sequence shown here is derived from an EMBL/GenBank/DDBJ whole genome shotgun (WGS) entry which is preliminary data.</text>
</comment>
<proteinExistence type="predicted"/>
<organism evidence="2 4">
    <name type="scientific">Adineta steineri</name>
    <dbReference type="NCBI Taxonomy" id="433720"/>
    <lineage>
        <taxon>Eukaryota</taxon>
        <taxon>Metazoa</taxon>
        <taxon>Spiralia</taxon>
        <taxon>Gnathifera</taxon>
        <taxon>Rotifera</taxon>
        <taxon>Eurotatoria</taxon>
        <taxon>Bdelloidea</taxon>
        <taxon>Adinetida</taxon>
        <taxon>Adinetidae</taxon>
        <taxon>Adineta</taxon>
    </lineage>
</organism>
<protein>
    <submittedName>
        <fullName evidence="2">Uncharacterized protein</fullName>
    </submittedName>
</protein>
<evidence type="ECO:0000313" key="4">
    <source>
        <dbReference type="Proteomes" id="UP000663845"/>
    </source>
</evidence>
<evidence type="ECO:0000313" key="3">
    <source>
        <dbReference type="EMBL" id="CAF3953909.1"/>
    </source>
</evidence>
<feature type="compositionally biased region" description="Basic and acidic residues" evidence="1">
    <location>
        <begin position="355"/>
        <end position="371"/>
    </location>
</feature>
<gene>
    <name evidence="2" type="ORF">JYZ213_LOCUS27744</name>
    <name evidence="3" type="ORF">OXD698_LOCUS26858</name>
</gene>
<feature type="compositionally biased region" description="Low complexity" evidence="1">
    <location>
        <begin position="372"/>
        <end position="395"/>
    </location>
</feature>
<evidence type="ECO:0000313" key="2">
    <source>
        <dbReference type="EMBL" id="CAF1216239.1"/>
    </source>
</evidence>
<feature type="region of interest" description="Disordered" evidence="1">
    <location>
        <begin position="341"/>
        <end position="399"/>
    </location>
</feature>
<evidence type="ECO:0000256" key="1">
    <source>
        <dbReference type="SAM" id="MobiDB-lite"/>
    </source>
</evidence>
<dbReference type="EMBL" id="CAJNOG010000391">
    <property type="protein sequence ID" value="CAF1216239.1"/>
    <property type="molecule type" value="Genomic_DNA"/>
</dbReference>
<sequence>MVDIIKPISPVSTLLSSTNLQRQNRSTSKHLSLPVLVTTVDNIPSNEQTNIFLNSKRWIGRCPGEMTNRQLTTSNVAYNIHRKMIYRELSQFYPMTTGDLSAMIKIKQQHQQKNSNKESLKVTIGTATTVASLPSVSSVDAQSSRLFDTLSKHVTIKAEPLRPTNYFINNTNKFVSSWQKYWASTHIQRRRKEPHDIEFPYIRDQQSSIPPAHFLTVHDSSLQHINNENNSFSRKSSSISNCSTITECPSPIIFDNQSSFVKEENHVSLSRTVSLSIIDLSKEKHSPMNNSLKLIDQKNLSPIQSKCSIIINNDDDNKIPNETNLIAARLYKLPLPSAKPRVSRISIKHGSQTKSSEKKLAKNSSSDKKETITTTSPATTTSTSKTKQQTSSTKSNRITIKKQHSLSTVITTIPRSKYEQINWEEPYIGIRFDPPTPPCSPSLFIWPEDSDQDEDDRILKQNFIIEI</sequence>
<reference evidence="2" key="1">
    <citation type="submission" date="2021-02" db="EMBL/GenBank/DDBJ databases">
        <authorList>
            <person name="Nowell W R."/>
        </authorList>
    </citation>
    <scope>NUCLEOTIDE SEQUENCE</scope>
</reference>